<sequence>MTALTKRAPSFFNPVRMAGWGAVGLILLTPLAAMQVTSEVAWDAQDFLFAAVLLVGAGLLLELVLWKTRTPLARLMLAAAVILAVLLIWAEAAVGIF</sequence>
<feature type="transmembrane region" description="Helical" evidence="1">
    <location>
        <begin position="44"/>
        <end position="65"/>
    </location>
</feature>
<protein>
    <submittedName>
        <fullName evidence="2">Uncharacterized protein</fullName>
    </submittedName>
</protein>
<gene>
    <name evidence="2" type="ORF">DA69_09290</name>
</gene>
<keyword evidence="1" id="KW-0472">Membrane</keyword>
<dbReference type="AlphaFoldDB" id="A0A172Y6Z5"/>
<evidence type="ECO:0000313" key="2">
    <source>
        <dbReference type="EMBL" id="ANF54922.1"/>
    </source>
</evidence>
<accession>A0A172Y6Z5</accession>
<organism evidence="2 3">
    <name type="scientific">Brevundimonas naejangsanensis</name>
    <dbReference type="NCBI Taxonomy" id="588932"/>
    <lineage>
        <taxon>Bacteria</taxon>
        <taxon>Pseudomonadati</taxon>
        <taxon>Pseudomonadota</taxon>
        <taxon>Alphaproteobacteria</taxon>
        <taxon>Caulobacterales</taxon>
        <taxon>Caulobacteraceae</taxon>
        <taxon>Brevundimonas</taxon>
    </lineage>
</organism>
<dbReference type="EMBL" id="CP015614">
    <property type="protein sequence ID" value="ANF54922.1"/>
    <property type="molecule type" value="Genomic_DNA"/>
</dbReference>
<keyword evidence="1" id="KW-0812">Transmembrane</keyword>
<feature type="transmembrane region" description="Helical" evidence="1">
    <location>
        <begin position="72"/>
        <end position="90"/>
    </location>
</feature>
<dbReference type="STRING" id="588932.DA69_09290"/>
<evidence type="ECO:0000256" key="1">
    <source>
        <dbReference type="SAM" id="Phobius"/>
    </source>
</evidence>
<dbReference type="OrthoDB" id="9813621at2"/>
<dbReference type="Proteomes" id="UP000077603">
    <property type="component" value="Chromosome"/>
</dbReference>
<keyword evidence="3" id="KW-1185">Reference proteome</keyword>
<proteinExistence type="predicted"/>
<keyword evidence="1" id="KW-1133">Transmembrane helix</keyword>
<dbReference type="RefSeq" id="WP_025978449.1">
    <property type="nucleotide sequence ID" value="NZ_CP015614.1"/>
</dbReference>
<evidence type="ECO:0000313" key="3">
    <source>
        <dbReference type="Proteomes" id="UP000077603"/>
    </source>
</evidence>
<dbReference type="KEGG" id="bne:DA69_09290"/>
<name>A0A172Y6Z5_9CAUL</name>
<reference evidence="2 3" key="1">
    <citation type="journal article" date="2014" name="Genome Announc.">
        <title>Genome Sequence of a Promising Hydrogen-Producing Facultative Anaerobic Bacterium, Brevundimonas naejangsanensis Strain B1.</title>
        <authorList>
            <person name="Su H."/>
            <person name="Zhang T."/>
            <person name="Bao M."/>
            <person name="Jiang Y."/>
            <person name="Wang Y."/>
            <person name="Tan T."/>
        </authorList>
    </citation>
    <scope>NUCLEOTIDE SEQUENCE [LARGE SCALE GENOMIC DNA]</scope>
    <source>
        <strain evidence="2 3">B1</strain>
    </source>
</reference>